<gene>
    <name evidence="2" type="ORF">PM02_00080</name>
</gene>
<comment type="caution">
    <text evidence="2">The sequence shown here is derived from an EMBL/GenBank/DDBJ whole genome shotgun (WGS) entry which is preliminary data.</text>
</comment>
<evidence type="ECO:0000313" key="2">
    <source>
        <dbReference type="EMBL" id="KAJ04662.1"/>
    </source>
</evidence>
<dbReference type="PIRSF" id="PIRSF021497">
    <property type="entry name" value="Sulphotransferase_Stf0"/>
    <property type="match status" value="1"/>
</dbReference>
<reference evidence="2 3" key="1">
    <citation type="journal article" date="2014" name="Genome Announc.">
        <title>Draft Genome Sequences of Two Isolates of the Roseobacter Group, Sulfitobacter sp. Strains 3SOLIMAR09 and 1FIGIMAR09, from Harbors of Mallorca Island (Mediterranean Sea).</title>
        <authorList>
            <person name="Mas-Llado M."/>
            <person name="Pina-Villalonga J.M."/>
            <person name="Brunet-Galmes I."/>
            <person name="Nogales B."/>
            <person name="Bosch R."/>
        </authorList>
    </citation>
    <scope>NUCLEOTIDE SEQUENCE [LARGE SCALE GENOMIC DNA]</scope>
    <source>
        <strain evidence="2 3">1FIGIMAR09</strain>
    </source>
</reference>
<organism evidence="2 3">
    <name type="scientific">Sulfitobacter mediterraneus</name>
    <dbReference type="NCBI Taxonomy" id="83219"/>
    <lineage>
        <taxon>Bacteria</taxon>
        <taxon>Pseudomonadati</taxon>
        <taxon>Pseudomonadota</taxon>
        <taxon>Alphaproteobacteria</taxon>
        <taxon>Rhodobacterales</taxon>
        <taxon>Roseobacteraceae</taxon>
        <taxon>Sulfitobacter</taxon>
    </lineage>
</organism>
<dbReference type="AlphaFoldDB" id="A0A061SUM7"/>
<protein>
    <submittedName>
        <fullName evidence="2">Sulfotransferase</fullName>
    </submittedName>
</protein>
<accession>A0A061SUM7</accession>
<sequence>MDQPTAYILCSTPRSGTTLLCDLLSQTGVAGHPDSFFRQKSLKYWADLWGLGGCVDCQDAAFSARYLAAMRQAGQGETGMFGLRLMGPDLQFACDWLGRMHPGRPSEADRFAAAFGPLRYIYLSRSDKLAEAVSYIRAEQTGLWHGRPDGSTLEEIAPTVPQGYDPALITARMAELSDYDAAWPRWFEAQGIAPLRLSYEELAAAPQATLAQVLGHIGQDPALAANTAPGLRKLADETSADWIRRYRDAHPSA</sequence>
<keyword evidence="2" id="KW-0808">Transferase</keyword>
<dbReference type="InterPro" id="IPR027417">
    <property type="entry name" value="P-loop_NTPase"/>
</dbReference>
<dbReference type="Pfam" id="PF09037">
    <property type="entry name" value="Sulphotransf"/>
    <property type="match status" value="1"/>
</dbReference>
<dbReference type="Proteomes" id="UP000027337">
    <property type="component" value="Unassembled WGS sequence"/>
</dbReference>
<dbReference type="InterPro" id="IPR024628">
    <property type="entry name" value="Sulfotransferase_Stf0_dom"/>
</dbReference>
<dbReference type="RefSeq" id="WP_037904167.1">
    <property type="nucleotide sequence ID" value="NZ_JEMU01000001.1"/>
</dbReference>
<keyword evidence="3" id="KW-1185">Reference proteome</keyword>
<dbReference type="GO" id="GO:0016740">
    <property type="term" value="F:transferase activity"/>
    <property type="evidence" value="ECO:0007669"/>
    <property type="project" value="UniProtKB-KW"/>
</dbReference>
<dbReference type="STRING" id="83219.PM02_00080"/>
<feature type="domain" description="Sulphotransferase Stf0" evidence="1">
    <location>
        <begin position="6"/>
        <end position="248"/>
    </location>
</feature>
<dbReference type="SUPFAM" id="SSF52540">
    <property type="entry name" value="P-loop containing nucleoside triphosphate hydrolases"/>
    <property type="match status" value="1"/>
</dbReference>
<dbReference type="EMBL" id="JEMU01000001">
    <property type="protein sequence ID" value="KAJ04662.1"/>
    <property type="molecule type" value="Genomic_DNA"/>
</dbReference>
<dbReference type="eggNOG" id="COG4424">
    <property type="taxonomic scope" value="Bacteria"/>
</dbReference>
<name>A0A061SUM7_9RHOB</name>
<dbReference type="Gene3D" id="3.40.50.300">
    <property type="entry name" value="P-loop containing nucleotide triphosphate hydrolases"/>
    <property type="match status" value="1"/>
</dbReference>
<dbReference type="InterPro" id="IPR015124">
    <property type="entry name" value="Stf0"/>
</dbReference>
<evidence type="ECO:0000259" key="1">
    <source>
        <dbReference type="Pfam" id="PF09037"/>
    </source>
</evidence>
<evidence type="ECO:0000313" key="3">
    <source>
        <dbReference type="Proteomes" id="UP000027337"/>
    </source>
</evidence>
<proteinExistence type="predicted"/>